<dbReference type="InterPro" id="IPR001680">
    <property type="entry name" value="WD40_rpt"/>
</dbReference>
<organism evidence="4">
    <name type="scientific">Pinguiococcus pyrenoidosus</name>
    <dbReference type="NCBI Taxonomy" id="172671"/>
    <lineage>
        <taxon>Eukaryota</taxon>
        <taxon>Sar</taxon>
        <taxon>Stramenopiles</taxon>
        <taxon>Ochrophyta</taxon>
        <taxon>Pinguiophyceae</taxon>
        <taxon>Pinguiochrysidales</taxon>
        <taxon>Pinguiochrysidaceae</taxon>
        <taxon>Pinguiococcus</taxon>
    </lineage>
</organism>
<evidence type="ECO:0000256" key="2">
    <source>
        <dbReference type="ARBA" id="ARBA00022737"/>
    </source>
</evidence>
<sequence length="324" mass="35945">MDEESGFKQYRKPKQGLFATVEEYVTTPDVPTACAMSPDGQFAVCGLFNGTVFFYRADTMRYFTQISCRNRRGRHREGRKVTGLVFRPLGKEEEEEESKRRSLSGRRSIHFLSNRNGGRKYHLLVSTNDNRLRLYDTGSFNQVGKFKGFTCEDLQLRASFSSNGSQIISASEDGKIYVWSTFYGGQRNNGPDDVDGSPVRTFRRNSVLSKTTNEGYEWFRVESASSGGGESEGSGSSSTSCICTTATFAPIPAVAALEEAYGGEFYDPQALPPQPEDDEPSSGRAILSLDEWSSERAKATRILVVGDYDGVLHVFARGSYSDLL</sequence>
<dbReference type="InterPro" id="IPR036322">
    <property type="entry name" value="WD40_repeat_dom_sf"/>
</dbReference>
<dbReference type="Pfam" id="PF00400">
    <property type="entry name" value="WD40"/>
    <property type="match status" value="1"/>
</dbReference>
<keyword evidence="1 3" id="KW-0853">WD repeat</keyword>
<dbReference type="PANTHER" id="PTHR14221">
    <property type="entry name" value="WD REPEAT DOMAIN 44"/>
    <property type="match status" value="1"/>
</dbReference>
<dbReference type="Gene3D" id="2.130.10.10">
    <property type="entry name" value="YVTN repeat-like/Quinoprotein amine dehydrogenase"/>
    <property type="match status" value="1"/>
</dbReference>
<dbReference type="PROSITE" id="PS50082">
    <property type="entry name" value="WD_REPEATS_2"/>
    <property type="match status" value="1"/>
</dbReference>
<dbReference type="InterPro" id="IPR015943">
    <property type="entry name" value="WD40/YVTN_repeat-like_dom_sf"/>
</dbReference>
<proteinExistence type="predicted"/>
<name>A0A7R9YF60_9STRA</name>
<dbReference type="SMART" id="SM00320">
    <property type="entry name" value="WD40"/>
    <property type="match status" value="3"/>
</dbReference>
<dbReference type="SUPFAM" id="SSF50978">
    <property type="entry name" value="WD40 repeat-like"/>
    <property type="match status" value="1"/>
</dbReference>
<gene>
    <name evidence="4" type="ORF">PPYR1160_LOCUS14042</name>
</gene>
<evidence type="ECO:0008006" key="5">
    <source>
        <dbReference type="Google" id="ProtNLM"/>
    </source>
</evidence>
<keyword evidence="2" id="KW-0677">Repeat</keyword>
<accession>A0A7R9YF60</accession>
<protein>
    <recommendedName>
        <fullName evidence="5">Anaphase-promoting complex subunit 4 WD40 domain-containing protein</fullName>
    </recommendedName>
</protein>
<reference evidence="4" key="1">
    <citation type="submission" date="2021-01" db="EMBL/GenBank/DDBJ databases">
        <authorList>
            <person name="Corre E."/>
            <person name="Pelletier E."/>
            <person name="Niang G."/>
            <person name="Scheremetjew M."/>
            <person name="Finn R."/>
            <person name="Kale V."/>
            <person name="Holt S."/>
            <person name="Cochrane G."/>
            <person name="Meng A."/>
            <person name="Brown T."/>
            <person name="Cohen L."/>
        </authorList>
    </citation>
    <scope>NUCLEOTIDE SEQUENCE</scope>
    <source>
        <strain evidence="4">CCMP2078</strain>
    </source>
</reference>
<feature type="repeat" description="WD" evidence="3">
    <location>
        <begin position="159"/>
        <end position="180"/>
    </location>
</feature>
<evidence type="ECO:0000256" key="1">
    <source>
        <dbReference type="ARBA" id="ARBA00022574"/>
    </source>
</evidence>
<dbReference type="EMBL" id="HBEA01018479">
    <property type="protein sequence ID" value="CAD8264539.1"/>
    <property type="molecule type" value="Transcribed_RNA"/>
</dbReference>
<evidence type="ECO:0000256" key="3">
    <source>
        <dbReference type="PROSITE-ProRule" id="PRU00221"/>
    </source>
</evidence>
<dbReference type="InterPro" id="IPR040324">
    <property type="entry name" value="WDR44/Dgr2"/>
</dbReference>
<dbReference type="PANTHER" id="PTHR14221:SF0">
    <property type="entry name" value="WD REPEAT-CONTAINING PROTEIN 44"/>
    <property type="match status" value="1"/>
</dbReference>
<dbReference type="AlphaFoldDB" id="A0A7R9YF60"/>
<evidence type="ECO:0000313" key="4">
    <source>
        <dbReference type="EMBL" id="CAD8264539.1"/>
    </source>
</evidence>